<dbReference type="SUPFAM" id="SSF48264">
    <property type="entry name" value="Cytochrome P450"/>
    <property type="match status" value="1"/>
</dbReference>
<keyword evidence="2" id="KW-1185">Reference proteome</keyword>
<dbReference type="Pfam" id="PF00067">
    <property type="entry name" value="p450"/>
    <property type="match status" value="1"/>
</dbReference>
<dbReference type="GO" id="GO:0020037">
    <property type="term" value="F:heme binding"/>
    <property type="evidence" value="ECO:0007669"/>
    <property type="project" value="InterPro"/>
</dbReference>
<dbReference type="GO" id="GO:0004497">
    <property type="term" value="F:monooxygenase activity"/>
    <property type="evidence" value="ECO:0007669"/>
    <property type="project" value="InterPro"/>
</dbReference>
<dbReference type="Gene3D" id="1.10.630.10">
    <property type="entry name" value="Cytochrome P450"/>
    <property type="match status" value="1"/>
</dbReference>
<name>A0A392TBR6_9FABA</name>
<dbReference type="GO" id="GO:0005506">
    <property type="term" value="F:iron ion binding"/>
    <property type="evidence" value="ECO:0007669"/>
    <property type="project" value="InterPro"/>
</dbReference>
<dbReference type="GO" id="GO:0016705">
    <property type="term" value="F:oxidoreductase activity, acting on paired donors, with incorporation or reduction of molecular oxygen"/>
    <property type="evidence" value="ECO:0007669"/>
    <property type="project" value="InterPro"/>
</dbReference>
<dbReference type="Proteomes" id="UP000265520">
    <property type="component" value="Unassembled WGS sequence"/>
</dbReference>
<feature type="non-terminal residue" evidence="1">
    <location>
        <position position="1"/>
    </location>
</feature>
<dbReference type="EMBL" id="LXQA010532834">
    <property type="protein sequence ID" value="MCI57660.1"/>
    <property type="molecule type" value="Genomic_DNA"/>
</dbReference>
<proteinExistence type="predicted"/>
<evidence type="ECO:0000313" key="2">
    <source>
        <dbReference type="Proteomes" id="UP000265520"/>
    </source>
</evidence>
<accession>A0A392TBR6</accession>
<dbReference type="AlphaFoldDB" id="A0A392TBR6"/>
<evidence type="ECO:0000313" key="1">
    <source>
        <dbReference type="EMBL" id="MCI57660.1"/>
    </source>
</evidence>
<comment type="caution">
    <text evidence="1">The sequence shown here is derived from an EMBL/GenBank/DDBJ whole genome shotgun (WGS) entry which is preliminary data.</text>
</comment>
<dbReference type="InterPro" id="IPR036396">
    <property type="entry name" value="Cyt_P450_sf"/>
</dbReference>
<reference evidence="1 2" key="1">
    <citation type="journal article" date="2018" name="Front. Plant Sci.">
        <title>Red Clover (Trifolium pratense) and Zigzag Clover (T. medium) - A Picture of Genomic Similarities and Differences.</title>
        <authorList>
            <person name="Dluhosova J."/>
            <person name="Istvanek J."/>
            <person name="Nedelnik J."/>
            <person name="Repkova J."/>
        </authorList>
    </citation>
    <scope>NUCLEOTIDE SEQUENCE [LARGE SCALE GENOMIC DNA]</scope>
    <source>
        <strain evidence="2">cv. 10/8</strain>
        <tissue evidence="1">Leaf</tissue>
    </source>
</reference>
<sequence>EKIAKEIREATKVEDGLIIDELAAKVTEESMAKMQYLHAALTETIRLHPAVPVVLLSVPNYKSF</sequence>
<protein>
    <submittedName>
        <fullName evidence="1">Cytochrome P450 704C1-like</fullName>
    </submittedName>
</protein>
<dbReference type="InterPro" id="IPR001128">
    <property type="entry name" value="Cyt_P450"/>
</dbReference>
<organism evidence="1 2">
    <name type="scientific">Trifolium medium</name>
    <dbReference type="NCBI Taxonomy" id="97028"/>
    <lineage>
        <taxon>Eukaryota</taxon>
        <taxon>Viridiplantae</taxon>
        <taxon>Streptophyta</taxon>
        <taxon>Embryophyta</taxon>
        <taxon>Tracheophyta</taxon>
        <taxon>Spermatophyta</taxon>
        <taxon>Magnoliopsida</taxon>
        <taxon>eudicotyledons</taxon>
        <taxon>Gunneridae</taxon>
        <taxon>Pentapetalae</taxon>
        <taxon>rosids</taxon>
        <taxon>fabids</taxon>
        <taxon>Fabales</taxon>
        <taxon>Fabaceae</taxon>
        <taxon>Papilionoideae</taxon>
        <taxon>50 kb inversion clade</taxon>
        <taxon>NPAAA clade</taxon>
        <taxon>Hologalegina</taxon>
        <taxon>IRL clade</taxon>
        <taxon>Trifolieae</taxon>
        <taxon>Trifolium</taxon>
    </lineage>
</organism>